<evidence type="ECO:0000313" key="2">
    <source>
        <dbReference type="EMBL" id="OAX35774.1"/>
    </source>
</evidence>
<evidence type="ECO:0000313" key="3">
    <source>
        <dbReference type="Proteomes" id="UP000092154"/>
    </source>
</evidence>
<accession>A0A1B7MT36</accession>
<feature type="transmembrane region" description="Helical" evidence="1">
    <location>
        <begin position="20"/>
        <end position="43"/>
    </location>
</feature>
<keyword evidence="1" id="KW-0472">Membrane</keyword>
<name>A0A1B7MT36_9AGAM</name>
<keyword evidence="3" id="KW-1185">Reference proteome</keyword>
<proteinExistence type="predicted"/>
<keyword evidence="1" id="KW-1133">Transmembrane helix</keyword>
<feature type="transmembrane region" description="Helical" evidence="1">
    <location>
        <begin position="64"/>
        <end position="86"/>
    </location>
</feature>
<keyword evidence="1" id="KW-0812">Transmembrane</keyword>
<protein>
    <submittedName>
        <fullName evidence="2">Uncharacterized protein</fullName>
    </submittedName>
</protein>
<feature type="transmembrane region" description="Helical" evidence="1">
    <location>
        <begin position="161"/>
        <end position="182"/>
    </location>
</feature>
<dbReference type="Proteomes" id="UP000092154">
    <property type="component" value="Unassembled WGS sequence"/>
</dbReference>
<dbReference type="AlphaFoldDB" id="A0A1B7MT36"/>
<dbReference type="EMBL" id="KV448468">
    <property type="protein sequence ID" value="OAX35774.1"/>
    <property type="molecule type" value="Genomic_DNA"/>
</dbReference>
<reference evidence="2 3" key="1">
    <citation type="submission" date="2016-06" db="EMBL/GenBank/DDBJ databases">
        <title>Comparative genomics of the ectomycorrhizal sister species Rhizopogon vinicolor and Rhizopogon vesiculosus (Basidiomycota: Boletales) reveals a divergence of the mating type B locus.</title>
        <authorList>
            <consortium name="DOE Joint Genome Institute"/>
            <person name="Mujic A.B."/>
            <person name="Kuo A."/>
            <person name="Tritt A."/>
            <person name="Lipzen A."/>
            <person name="Chen C."/>
            <person name="Johnson J."/>
            <person name="Sharma A."/>
            <person name="Barry K."/>
            <person name="Grigoriev I.V."/>
            <person name="Spatafora J.W."/>
        </authorList>
    </citation>
    <scope>NUCLEOTIDE SEQUENCE [LARGE SCALE GENOMIC DNA]</scope>
    <source>
        <strain evidence="2 3">AM-OR11-026</strain>
    </source>
</reference>
<sequence>MSLQPVVSIYRYALEPIAPFTWFGINVSSLDLVAAFRLCIALRQIRESLHAKHDKLTPMEQRSFLRDVCTTLTIVFGGEAIIGPLLGVSPSFMLSSVSPGTYIAIQTIVEYIPVLPSMSLNTELPLSFVDGFTRAMLLCSLIPPAVVTHVSPVIASSPWTLLLSSLVIANGGFFITNMFSFLEPTSLKLTTPAELKPYGWTTTDLWCAPLITGLYALLTHAQPFWAELHGVISTVLGGAGDKVEPMDSESARALCALILAGMFSTRTVKDFGLIWKRNVAEKIKIQ</sequence>
<dbReference type="OrthoDB" id="3192156at2759"/>
<gene>
    <name evidence="2" type="ORF">K503DRAFT_802541</name>
</gene>
<organism evidence="2 3">
    <name type="scientific">Rhizopogon vinicolor AM-OR11-026</name>
    <dbReference type="NCBI Taxonomy" id="1314800"/>
    <lineage>
        <taxon>Eukaryota</taxon>
        <taxon>Fungi</taxon>
        <taxon>Dikarya</taxon>
        <taxon>Basidiomycota</taxon>
        <taxon>Agaricomycotina</taxon>
        <taxon>Agaricomycetes</taxon>
        <taxon>Agaricomycetidae</taxon>
        <taxon>Boletales</taxon>
        <taxon>Suillineae</taxon>
        <taxon>Rhizopogonaceae</taxon>
        <taxon>Rhizopogon</taxon>
    </lineage>
</organism>
<dbReference type="InParanoid" id="A0A1B7MT36"/>
<evidence type="ECO:0000256" key="1">
    <source>
        <dbReference type="SAM" id="Phobius"/>
    </source>
</evidence>